<dbReference type="Proteomes" id="UP001215503">
    <property type="component" value="Unassembled WGS sequence"/>
</dbReference>
<evidence type="ECO:0000256" key="1">
    <source>
        <dbReference type="ARBA" id="ARBA00022723"/>
    </source>
</evidence>
<sequence>MPQRYVFEPSAQPNLPIAGSEQFFPVRRIYCVGRNYVAHAHEMGGDPEREPPFFFAKPADAIVPEGGDVAYPPATSSLHFELELVVAIGKGGVDIPVEGALDHVFGYGLGIDLTRRDMQNEAKQMRRPWAMAKGFDQSAPCTALHPAARIGHPDSGRITLAVDGETRQDSDISLMIWKTPEIVSYLSGLVRLEPGDLIMTGTPDGVGPVERGQTMTCTWADIDRLSVRMV</sequence>
<reference evidence="3 4" key="1">
    <citation type="submission" date="2023-03" db="EMBL/GenBank/DDBJ databases">
        <title>Fodinicurvata sp. CAU 1616 isolated from sea sendiment.</title>
        <authorList>
            <person name="Kim W."/>
        </authorList>
    </citation>
    <scope>NUCLEOTIDE SEQUENCE [LARGE SCALE GENOMIC DNA]</scope>
    <source>
        <strain evidence="3 4">CAU 1616</strain>
    </source>
</reference>
<dbReference type="PANTHER" id="PTHR11820">
    <property type="entry name" value="ACYLPYRUVASE"/>
    <property type="match status" value="1"/>
</dbReference>
<name>A0ABT5YKB3_9PROT</name>
<gene>
    <name evidence="3" type="ORF">P2G67_05305</name>
</gene>
<dbReference type="RefSeq" id="WP_275820771.1">
    <property type="nucleotide sequence ID" value="NZ_JARHUD010000003.1"/>
</dbReference>
<protein>
    <submittedName>
        <fullName evidence="3">Fumarylacetoacetate hydrolase family protein</fullName>
    </submittedName>
</protein>
<keyword evidence="3" id="KW-0378">Hydrolase</keyword>
<keyword evidence="4" id="KW-1185">Reference proteome</keyword>
<keyword evidence="1" id="KW-0479">Metal-binding</keyword>
<proteinExistence type="predicted"/>
<organism evidence="3 4">
    <name type="scientific">Aquibaculum arenosum</name>
    <dbReference type="NCBI Taxonomy" id="3032591"/>
    <lineage>
        <taxon>Bacteria</taxon>
        <taxon>Pseudomonadati</taxon>
        <taxon>Pseudomonadota</taxon>
        <taxon>Alphaproteobacteria</taxon>
        <taxon>Rhodospirillales</taxon>
        <taxon>Rhodovibrionaceae</taxon>
        <taxon>Aquibaculum</taxon>
    </lineage>
</organism>
<evidence type="ECO:0000313" key="4">
    <source>
        <dbReference type="Proteomes" id="UP001215503"/>
    </source>
</evidence>
<dbReference type="SUPFAM" id="SSF56529">
    <property type="entry name" value="FAH"/>
    <property type="match status" value="1"/>
</dbReference>
<accession>A0ABT5YKB3</accession>
<comment type="caution">
    <text evidence="3">The sequence shown here is derived from an EMBL/GenBank/DDBJ whole genome shotgun (WGS) entry which is preliminary data.</text>
</comment>
<dbReference type="PANTHER" id="PTHR11820:SF90">
    <property type="entry name" value="FLUTATHIONE S-TRANSFERASE"/>
    <property type="match status" value="1"/>
</dbReference>
<feature type="domain" description="Fumarylacetoacetase-like C-terminal" evidence="2">
    <location>
        <begin position="29"/>
        <end position="223"/>
    </location>
</feature>
<dbReference type="Gene3D" id="3.90.850.10">
    <property type="entry name" value="Fumarylacetoacetase-like, C-terminal domain"/>
    <property type="match status" value="1"/>
</dbReference>
<dbReference type="EMBL" id="JARHUD010000003">
    <property type="protein sequence ID" value="MDF2095387.1"/>
    <property type="molecule type" value="Genomic_DNA"/>
</dbReference>
<dbReference type="Pfam" id="PF01557">
    <property type="entry name" value="FAA_hydrolase"/>
    <property type="match status" value="1"/>
</dbReference>
<evidence type="ECO:0000313" key="3">
    <source>
        <dbReference type="EMBL" id="MDF2095387.1"/>
    </source>
</evidence>
<dbReference type="InterPro" id="IPR036663">
    <property type="entry name" value="Fumarylacetoacetase_C_sf"/>
</dbReference>
<dbReference type="GO" id="GO:0016787">
    <property type="term" value="F:hydrolase activity"/>
    <property type="evidence" value="ECO:0007669"/>
    <property type="project" value="UniProtKB-KW"/>
</dbReference>
<evidence type="ECO:0000259" key="2">
    <source>
        <dbReference type="Pfam" id="PF01557"/>
    </source>
</evidence>
<dbReference type="InterPro" id="IPR011234">
    <property type="entry name" value="Fumarylacetoacetase-like_C"/>
</dbReference>